<reference evidence="2 3" key="1">
    <citation type="submission" date="2022-04" db="EMBL/GenBank/DDBJ databases">
        <title>Positive selection, recombination, and allopatry shape intraspecific diversity of widespread and dominant cyanobacteria.</title>
        <authorList>
            <person name="Wei J."/>
            <person name="Shu W."/>
            <person name="Hu C."/>
        </authorList>
    </citation>
    <scope>NUCLEOTIDE SEQUENCE [LARGE SCALE GENOMIC DNA]</scope>
    <source>
        <strain evidence="2 3">GB2-A5</strain>
    </source>
</reference>
<dbReference type="SUPFAM" id="SSF52833">
    <property type="entry name" value="Thioredoxin-like"/>
    <property type="match status" value="1"/>
</dbReference>
<dbReference type="CDD" id="cd03024">
    <property type="entry name" value="DsbA_FrnE"/>
    <property type="match status" value="1"/>
</dbReference>
<evidence type="ECO:0000313" key="2">
    <source>
        <dbReference type="EMBL" id="MEP0863799.1"/>
    </source>
</evidence>
<evidence type="ECO:0000259" key="1">
    <source>
        <dbReference type="Pfam" id="PF01323"/>
    </source>
</evidence>
<sequence length="217" mass="24359">MLIEIFHDTACPWCYIGTKHLFDALEKWQYEAIKIQWHPFLLDDTIPPQGVEFRAFMKARKGMEPEELKRLFDYTKQRGEASGVKLDFNKISLAVNTTLSHQMIALSPTKSKNAVVEAIYKAYFEEGLNIGDIETLVSLGKAAGIDATQLRNLLSSDAALDEVMADATSARRSGINSVPFFIFNNKINVNGSQSVEVFLQTLERAALPETLKVNSLW</sequence>
<dbReference type="EMBL" id="JAMPKK010000007">
    <property type="protein sequence ID" value="MEP0863799.1"/>
    <property type="molecule type" value="Genomic_DNA"/>
</dbReference>
<name>A0ABV0JLA4_9CYAN</name>
<evidence type="ECO:0000313" key="3">
    <source>
        <dbReference type="Proteomes" id="UP001442494"/>
    </source>
</evidence>
<dbReference type="InterPro" id="IPR036249">
    <property type="entry name" value="Thioredoxin-like_sf"/>
</dbReference>
<dbReference type="InterPro" id="IPR001853">
    <property type="entry name" value="DSBA-like_thioredoxin_dom"/>
</dbReference>
<feature type="domain" description="DSBA-like thioredoxin" evidence="1">
    <location>
        <begin position="3"/>
        <end position="202"/>
    </location>
</feature>
<dbReference type="PANTHER" id="PTHR13887:SF41">
    <property type="entry name" value="THIOREDOXIN SUPERFAMILY PROTEIN"/>
    <property type="match status" value="1"/>
</dbReference>
<dbReference type="Gene3D" id="3.40.30.10">
    <property type="entry name" value="Glutaredoxin"/>
    <property type="match status" value="1"/>
</dbReference>
<protein>
    <submittedName>
        <fullName evidence="2">DsbA family oxidoreductase</fullName>
    </submittedName>
</protein>
<proteinExistence type="predicted"/>
<gene>
    <name evidence="2" type="ORF">NDI37_04885</name>
</gene>
<dbReference type="RefSeq" id="WP_190417357.1">
    <property type="nucleotide sequence ID" value="NZ_JAMPKK010000007.1"/>
</dbReference>
<accession>A0ABV0JLA4</accession>
<dbReference type="PANTHER" id="PTHR13887">
    <property type="entry name" value="GLUTATHIONE S-TRANSFERASE KAPPA"/>
    <property type="match status" value="1"/>
</dbReference>
<organism evidence="2 3">
    <name type="scientific">Funiculus sociatus GB2-A5</name>
    <dbReference type="NCBI Taxonomy" id="2933946"/>
    <lineage>
        <taxon>Bacteria</taxon>
        <taxon>Bacillati</taxon>
        <taxon>Cyanobacteriota</taxon>
        <taxon>Cyanophyceae</taxon>
        <taxon>Coleofasciculales</taxon>
        <taxon>Coleofasciculaceae</taxon>
        <taxon>Funiculus</taxon>
    </lineage>
</organism>
<dbReference type="Pfam" id="PF01323">
    <property type="entry name" value="DSBA"/>
    <property type="match status" value="1"/>
</dbReference>
<dbReference type="Proteomes" id="UP001442494">
    <property type="component" value="Unassembled WGS sequence"/>
</dbReference>
<comment type="caution">
    <text evidence="2">The sequence shown here is derived from an EMBL/GenBank/DDBJ whole genome shotgun (WGS) entry which is preliminary data.</text>
</comment>
<keyword evidence="3" id="KW-1185">Reference proteome</keyword>